<gene>
    <name evidence="2" type="ORF">D7M11_35620</name>
</gene>
<dbReference type="SUPFAM" id="SSF56112">
    <property type="entry name" value="Protein kinase-like (PK-like)"/>
    <property type="match status" value="1"/>
</dbReference>
<dbReference type="Gene3D" id="3.90.1200.10">
    <property type="match status" value="1"/>
</dbReference>
<dbReference type="Proteomes" id="UP000282311">
    <property type="component" value="Unassembled WGS sequence"/>
</dbReference>
<feature type="domain" description="Protein kinase" evidence="1">
    <location>
        <begin position="1"/>
        <end position="270"/>
    </location>
</feature>
<protein>
    <recommendedName>
        <fullName evidence="1">Protein kinase domain-containing protein</fullName>
    </recommendedName>
</protein>
<dbReference type="Pfam" id="PF01636">
    <property type="entry name" value="APH"/>
    <property type="match status" value="1"/>
</dbReference>
<comment type="caution">
    <text evidence="2">The sequence shown here is derived from an EMBL/GenBank/DDBJ whole genome shotgun (WGS) entry which is preliminary data.</text>
</comment>
<evidence type="ECO:0000313" key="3">
    <source>
        <dbReference type="Proteomes" id="UP000282311"/>
    </source>
</evidence>
<sequence>MMQMNKLGEGRTAEVYELEPGKIVKLYRSGYPAESIRYEYEVNRTIAGCGVAAPKAYELVDVQERQGITFERIEGTTLLRLMVQQPDALHRLTEKFAALHHRIHSCDVQGDHPAVLKQKEVIARHIRGVAHLPDNEKETILKALERLPEGRCLCHGDYHPDNVMIGELDWTIDWMNGTIGNRAGDVARTLLLLRFGTLPDDAPDSVKERLQRIRGPMGDLYLEHYAACSGLPYSDIDGWMLPVTAARLAEGVPEQEKALLLDFIRERLQE</sequence>
<dbReference type="InterPro" id="IPR002575">
    <property type="entry name" value="Aminoglycoside_PTrfase"/>
</dbReference>
<organism evidence="2 3">
    <name type="scientific">Paenibacillus ginsengarvi</name>
    <dbReference type="NCBI Taxonomy" id="400777"/>
    <lineage>
        <taxon>Bacteria</taxon>
        <taxon>Bacillati</taxon>
        <taxon>Bacillota</taxon>
        <taxon>Bacilli</taxon>
        <taxon>Bacillales</taxon>
        <taxon>Paenibacillaceae</taxon>
        <taxon>Paenibacillus</taxon>
    </lineage>
</organism>
<dbReference type="InterPro" id="IPR011009">
    <property type="entry name" value="Kinase-like_dom_sf"/>
</dbReference>
<accession>A0A3B0AKV9</accession>
<dbReference type="InterPro" id="IPR000719">
    <property type="entry name" value="Prot_kinase_dom"/>
</dbReference>
<dbReference type="EMBL" id="RBAH01000054">
    <property type="protein sequence ID" value="RKN61282.1"/>
    <property type="molecule type" value="Genomic_DNA"/>
</dbReference>
<name>A0A3B0AKV9_9BACL</name>
<dbReference type="PROSITE" id="PS50011">
    <property type="entry name" value="PROTEIN_KINASE_DOM"/>
    <property type="match status" value="1"/>
</dbReference>
<dbReference type="GO" id="GO:0005524">
    <property type="term" value="F:ATP binding"/>
    <property type="evidence" value="ECO:0007669"/>
    <property type="project" value="InterPro"/>
</dbReference>
<evidence type="ECO:0000313" key="2">
    <source>
        <dbReference type="EMBL" id="RKN61282.1"/>
    </source>
</evidence>
<keyword evidence="3" id="KW-1185">Reference proteome</keyword>
<evidence type="ECO:0000259" key="1">
    <source>
        <dbReference type="PROSITE" id="PS50011"/>
    </source>
</evidence>
<reference evidence="2 3" key="1">
    <citation type="journal article" date="2007" name="Int. J. Syst. Evol. Microbiol.">
        <title>Paenibacillus ginsengarvi sp. nov., isolated from soil from ginseng cultivation.</title>
        <authorList>
            <person name="Yoon M.H."/>
            <person name="Ten L.N."/>
            <person name="Im W.T."/>
        </authorList>
    </citation>
    <scope>NUCLEOTIDE SEQUENCE [LARGE SCALE GENOMIC DNA]</scope>
    <source>
        <strain evidence="2 3">KCTC 13059</strain>
    </source>
</reference>
<dbReference type="GO" id="GO:0004672">
    <property type="term" value="F:protein kinase activity"/>
    <property type="evidence" value="ECO:0007669"/>
    <property type="project" value="InterPro"/>
</dbReference>
<proteinExistence type="predicted"/>
<dbReference type="AlphaFoldDB" id="A0A3B0AKV9"/>